<dbReference type="Proteomes" id="UP000381693">
    <property type="component" value="Unassembled WGS sequence"/>
</dbReference>
<gene>
    <name evidence="1" type="ORF">MAMC_00671</name>
</gene>
<accession>A0A5E6M7N3</accession>
<sequence length="165" mass="17394">MNATSTITGMPSKGSIDLWAQQGALVNYGAMVGYDFINLFAQNPARLNSQFPLGSVYSNGTLAITSPTASTDSFVNPGNGAITAFAPLYPHQLTNVPNINLWISSATGNVGLAFGSINITDPSGIHAAALSASQSGGQFTLDLPLTSQIVSFKGGWLNRFWDHHY</sequence>
<evidence type="ECO:0000313" key="2">
    <source>
        <dbReference type="Proteomes" id="UP000381693"/>
    </source>
</evidence>
<organism evidence="1 2">
    <name type="scientific">Methylacidimicrobium cyclopophantes</name>
    <dbReference type="NCBI Taxonomy" id="1041766"/>
    <lineage>
        <taxon>Bacteria</taxon>
        <taxon>Pseudomonadati</taxon>
        <taxon>Verrucomicrobiota</taxon>
        <taxon>Methylacidimicrobium</taxon>
    </lineage>
</organism>
<name>A0A5E6M7N3_9BACT</name>
<protein>
    <submittedName>
        <fullName evidence="1">Uncharacterized protein</fullName>
    </submittedName>
</protein>
<dbReference type="RefSeq" id="WP_142524754.1">
    <property type="nucleotide sequence ID" value="NZ_CABFUZ020000093.1"/>
</dbReference>
<evidence type="ECO:0000313" key="1">
    <source>
        <dbReference type="EMBL" id="VVM05560.1"/>
    </source>
</evidence>
<dbReference type="AlphaFoldDB" id="A0A5E6M7N3"/>
<reference evidence="1" key="1">
    <citation type="submission" date="2019-09" db="EMBL/GenBank/DDBJ databases">
        <authorList>
            <person name="Cremers G."/>
        </authorList>
    </citation>
    <scope>NUCLEOTIDE SEQUENCE [LARGE SCALE GENOMIC DNA]</scope>
    <source>
        <strain evidence="1">3B</strain>
    </source>
</reference>
<keyword evidence="2" id="KW-1185">Reference proteome</keyword>
<dbReference type="EMBL" id="CABFUZ020000093">
    <property type="protein sequence ID" value="VVM05560.1"/>
    <property type="molecule type" value="Genomic_DNA"/>
</dbReference>
<comment type="caution">
    <text evidence="1">The sequence shown here is derived from an EMBL/GenBank/DDBJ whole genome shotgun (WGS) entry which is preliminary data.</text>
</comment>
<proteinExistence type="predicted"/>